<feature type="domain" description="F-box" evidence="1">
    <location>
        <begin position="52"/>
        <end position="98"/>
    </location>
</feature>
<gene>
    <name evidence="2" type="ORF">D9613_000046</name>
</gene>
<dbReference type="InterPro" id="IPR001810">
    <property type="entry name" value="F-box_dom"/>
</dbReference>
<dbReference type="PROSITE" id="PS50181">
    <property type="entry name" value="FBOX"/>
    <property type="match status" value="1"/>
</dbReference>
<dbReference type="AlphaFoldDB" id="A0A8H4VV50"/>
<organism evidence="2 3">
    <name type="scientific">Agrocybe pediades</name>
    <dbReference type="NCBI Taxonomy" id="84607"/>
    <lineage>
        <taxon>Eukaryota</taxon>
        <taxon>Fungi</taxon>
        <taxon>Dikarya</taxon>
        <taxon>Basidiomycota</taxon>
        <taxon>Agaricomycotina</taxon>
        <taxon>Agaricomycetes</taxon>
        <taxon>Agaricomycetidae</taxon>
        <taxon>Agaricales</taxon>
        <taxon>Agaricineae</taxon>
        <taxon>Strophariaceae</taxon>
        <taxon>Agrocybe</taxon>
    </lineage>
</organism>
<accession>A0A8H4VV50</accession>
<keyword evidence="3" id="KW-1185">Reference proteome</keyword>
<evidence type="ECO:0000313" key="3">
    <source>
        <dbReference type="Proteomes" id="UP000521872"/>
    </source>
</evidence>
<comment type="caution">
    <text evidence="2">The sequence shown here is derived from an EMBL/GenBank/DDBJ whole genome shotgun (WGS) entry which is preliminary data.</text>
</comment>
<dbReference type="Pfam" id="PF00646">
    <property type="entry name" value="F-box"/>
    <property type="match status" value="1"/>
</dbReference>
<dbReference type="Proteomes" id="UP000521872">
    <property type="component" value="Unassembled WGS sequence"/>
</dbReference>
<dbReference type="InterPro" id="IPR036047">
    <property type="entry name" value="F-box-like_dom_sf"/>
</dbReference>
<evidence type="ECO:0000259" key="1">
    <source>
        <dbReference type="PROSITE" id="PS50181"/>
    </source>
</evidence>
<protein>
    <recommendedName>
        <fullName evidence="1">F-box domain-containing protein</fullName>
    </recommendedName>
</protein>
<dbReference type="SUPFAM" id="SSF81383">
    <property type="entry name" value="F-box domain"/>
    <property type="match status" value="1"/>
</dbReference>
<dbReference type="EMBL" id="JAACJL010000015">
    <property type="protein sequence ID" value="KAF4621119.1"/>
    <property type="molecule type" value="Genomic_DNA"/>
</dbReference>
<dbReference type="SMART" id="SM00256">
    <property type="entry name" value="FBOX"/>
    <property type="match status" value="1"/>
</dbReference>
<dbReference type="Gene3D" id="1.20.1280.50">
    <property type="match status" value="1"/>
</dbReference>
<sequence>MLSHTSTFPGIPAMLVNPPERRIRPGSTTTFPPIDTLLFSFQQRAAQDGHEVTTITTLPVELLIEILKEVEFMDVLHIRQTCKSLVEVTTAKPIWTNLLWECERSSPGILTLEKPADLYSSKELEHLVLVWESTRIGWRTADDTPSRQRTIHLDQSSSYDSCPQGSRFYEAVYLVPGGRWLLVLYIGGGIAYYDLDSTQYEDKRILVPDCTRHTVANGDVVFAVDIPDRLPMRCFKLAQYIRGYCDTDGTQYPCIKIWSIEFVVEGQVVTGMRADCLRTLFVNSANCRMSVSLRGEYLAFVVRGPYPTPFYVAGKPYVFVVDWICVEDRSWDYPRRILYTDEPKEIHLLSNERLVAVVRSGVWVYDFSSLDSNNAMPEVTPPPPTIVSPTSLLKYSLPLNVGFSAPLSSRDNTTFLALADPALHSITVSDDFGTPRSSESGFKSIRELMVVPIFDYCDKLPGPRYCLGRRHGILQRMNRETQSTDLILLEYHPTERIAPDYVPVVKSIPIPCRNFNCLHEVTSHNLLLDEGSGRAIAPLNTHFEVVDFALVHKRYQHTA</sequence>
<evidence type="ECO:0000313" key="2">
    <source>
        <dbReference type="EMBL" id="KAF4621119.1"/>
    </source>
</evidence>
<proteinExistence type="predicted"/>
<name>A0A8H4VV50_9AGAR</name>
<reference evidence="2 3" key="1">
    <citation type="submission" date="2019-12" db="EMBL/GenBank/DDBJ databases">
        <authorList>
            <person name="Floudas D."/>
            <person name="Bentzer J."/>
            <person name="Ahren D."/>
            <person name="Johansson T."/>
            <person name="Persson P."/>
            <person name="Tunlid A."/>
        </authorList>
    </citation>
    <scope>NUCLEOTIDE SEQUENCE [LARGE SCALE GENOMIC DNA]</scope>
    <source>
        <strain evidence="2 3">CBS 102.39</strain>
    </source>
</reference>